<dbReference type="InterPro" id="IPR018451">
    <property type="entry name" value="NAF/FISL_domain"/>
</dbReference>
<accession>A0ABQ5CXM0</accession>
<evidence type="ECO:0000313" key="2">
    <source>
        <dbReference type="EMBL" id="GJT31845.1"/>
    </source>
</evidence>
<keyword evidence="3" id="KW-1185">Reference proteome</keyword>
<dbReference type="InterPro" id="IPR005162">
    <property type="entry name" value="Retrotrans_gag_dom"/>
</dbReference>
<dbReference type="PANTHER" id="PTHR33223">
    <property type="entry name" value="CCHC-TYPE DOMAIN-CONTAINING PROTEIN"/>
    <property type="match status" value="1"/>
</dbReference>
<reference evidence="2" key="2">
    <citation type="submission" date="2022-01" db="EMBL/GenBank/DDBJ databases">
        <authorList>
            <person name="Yamashiro T."/>
            <person name="Shiraishi A."/>
            <person name="Satake H."/>
            <person name="Nakayama K."/>
        </authorList>
    </citation>
    <scope>NUCLEOTIDE SEQUENCE</scope>
</reference>
<proteinExistence type="predicted"/>
<organism evidence="2 3">
    <name type="scientific">Tanacetum coccineum</name>
    <dbReference type="NCBI Taxonomy" id="301880"/>
    <lineage>
        <taxon>Eukaryota</taxon>
        <taxon>Viridiplantae</taxon>
        <taxon>Streptophyta</taxon>
        <taxon>Embryophyta</taxon>
        <taxon>Tracheophyta</taxon>
        <taxon>Spermatophyta</taxon>
        <taxon>Magnoliopsida</taxon>
        <taxon>eudicotyledons</taxon>
        <taxon>Gunneridae</taxon>
        <taxon>Pentapetalae</taxon>
        <taxon>asterids</taxon>
        <taxon>campanulids</taxon>
        <taxon>Asterales</taxon>
        <taxon>Asteraceae</taxon>
        <taxon>Asteroideae</taxon>
        <taxon>Anthemideae</taxon>
        <taxon>Anthemidinae</taxon>
        <taxon>Tanacetum</taxon>
    </lineage>
</organism>
<dbReference type="Proteomes" id="UP001151760">
    <property type="component" value="Unassembled WGS sequence"/>
</dbReference>
<evidence type="ECO:0000259" key="1">
    <source>
        <dbReference type="PROSITE" id="PS50816"/>
    </source>
</evidence>
<sequence length="249" mass="29177">MSRLSRADIVMSRMGDIKTDEWFKQDYTPAVYEEDEGDVLIDDEDLSLHETPMDSNKVPHAPTHINAFELVEMSSSLDLFGFFEKEDGLSDLDDYLTKFMGTMDVHKLLEPAWCRTFRITLCRAVRFWYDNLSPESIDSFHQLREKFRANFLQQRRFQKTQAEIIGIRQREEEYLKHYLARFGKETLHMIDRSDGMITGAFISGLRLGRAFKELIAQLPVSLEDLYIYINGFIRYEEANNANRCRDSKG</sequence>
<dbReference type="Pfam" id="PF03732">
    <property type="entry name" value="Retrotrans_gag"/>
    <property type="match status" value="1"/>
</dbReference>
<gene>
    <name evidence="2" type="ORF">Tco_0922264</name>
</gene>
<evidence type="ECO:0000313" key="3">
    <source>
        <dbReference type="Proteomes" id="UP001151760"/>
    </source>
</evidence>
<dbReference type="Pfam" id="PF03822">
    <property type="entry name" value="NAF"/>
    <property type="match status" value="1"/>
</dbReference>
<reference evidence="2" key="1">
    <citation type="journal article" date="2022" name="Int. J. Mol. Sci.">
        <title>Draft Genome of Tanacetum Coccineum: Genomic Comparison of Closely Related Tanacetum-Family Plants.</title>
        <authorList>
            <person name="Yamashiro T."/>
            <person name="Shiraishi A."/>
            <person name="Nakayama K."/>
            <person name="Satake H."/>
        </authorList>
    </citation>
    <scope>NUCLEOTIDE SEQUENCE</scope>
</reference>
<dbReference type="PROSITE" id="PS50816">
    <property type="entry name" value="NAF"/>
    <property type="match status" value="1"/>
</dbReference>
<dbReference type="PANTHER" id="PTHR33223:SF10">
    <property type="entry name" value="AMINOTRANSFERASE-LIKE PLANT MOBILE DOMAIN-CONTAINING PROTEIN"/>
    <property type="match status" value="1"/>
</dbReference>
<protein>
    <submittedName>
        <fullName evidence="2">Gag protein</fullName>
    </submittedName>
</protein>
<comment type="caution">
    <text evidence="2">The sequence shown here is derived from an EMBL/GenBank/DDBJ whole genome shotgun (WGS) entry which is preliminary data.</text>
</comment>
<feature type="domain" description="NAF" evidence="1">
    <location>
        <begin position="60"/>
        <end position="84"/>
    </location>
</feature>
<name>A0ABQ5CXM0_9ASTR</name>
<dbReference type="EMBL" id="BQNB010014741">
    <property type="protein sequence ID" value="GJT31845.1"/>
    <property type="molecule type" value="Genomic_DNA"/>
</dbReference>
<dbReference type="InterPro" id="IPR004041">
    <property type="entry name" value="NAF_dom"/>
</dbReference>
<dbReference type="Gene3D" id="3.30.310.80">
    <property type="entry name" value="Kinase associated domain 1, KA1"/>
    <property type="match status" value="1"/>
</dbReference>